<evidence type="ECO:0000313" key="3">
    <source>
        <dbReference type="Proteomes" id="UP000257136"/>
    </source>
</evidence>
<evidence type="ECO:0000313" key="2">
    <source>
        <dbReference type="EMBL" id="REG91109.1"/>
    </source>
</evidence>
<accession>A0A3E0E1A2</accession>
<keyword evidence="1" id="KW-1133">Transmembrane helix</keyword>
<dbReference type="Proteomes" id="UP000257136">
    <property type="component" value="Unassembled WGS sequence"/>
</dbReference>
<protein>
    <submittedName>
        <fullName evidence="2">Uncharacterized protein</fullName>
    </submittedName>
</protein>
<comment type="caution">
    <text evidence="2">The sequence shown here is derived from an EMBL/GenBank/DDBJ whole genome shotgun (WGS) entry which is preliminary data.</text>
</comment>
<organism evidence="2 3">
    <name type="scientific">Flavobacterium aquicola</name>
    <dbReference type="NCBI Taxonomy" id="1682742"/>
    <lineage>
        <taxon>Bacteria</taxon>
        <taxon>Pseudomonadati</taxon>
        <taxon>Bacteroidota</taxon>
        <taxon>Flavobacteriia</taxon>
        <taxon>Flavobacteriales</taxon>
        <taxon>Flavobacteriaceae</taxon>
        <taxon>Flavobacterium</taxon>
    </lineage>
</organism>
<name>A0A3E0E1A2_9FLAO</name>
<evidence type="ECO:0000256" key="1">
    <source>
        <dbReference type="SAM" id="Phobius"/>
    </source>
</evidence>
<dbReference type="AlphaFoldDB" id="A0A3E0E1A2"/>
<gene>
    <name evidence="2" type="ORF">C8P67_1171</name>
</gene>
<dbReference type="OrthoDB" id="9895701at2"/>
<feature type="transmembrane region" description="Helical" evidence="1">
    <location>
        <begin position="48"/>
        <end position="69"/>
    </location>
</feature>
<proteinExistence type="predicted"/>
<dbReference type="RefSeq" id="WP_115814981.1">
    <property type="nucleotide sequence ID" value="NZ_QUNI01000017.1"/>
</dbReference>
<reference evidence="2 3" key="1">
    <citation type="submission" date="2018-08" db="EMBL/GenBank/DDBJ databases">
        <title>Genomic Encyclopedia of Archaeal and Bacterial Type Strains, Phase II (KMG-II): from individual species to whole genera.</title>
        <authorList>
            <person name="Goeker M."/>
        </authorList>
    </citation>
    <scope>NUCLEOTIDE SEQUENCE [LARGE SCALE GENOMIC DNA]</scope>
    <source>
        <strain evidence="2 3">DSM 100880</strain>
    </source>
</reference>
<feature type="transmembrane region" description="Helical" evidence="1">
    <location>
        <begin position="7"/>
        <end position="28"/>
    </location>
</feature>
<sequence>MIQIIETLLYYLSIIAIISFLILCGFIIRYQLYYGKRAPLSYFIENKYFGISVIVVIISFISIFSLSFYESKLCRTEIKDKIEKLNDKKFTLIINDTIRKNDNLIVALKNIKEETGERSTGSLEINVKIKNRNEIIKLILLRDFTKKTTYWVFYKNYASTTKNCIGEINTESLNEYQ</sequence>
<keyword evidence="1" id="KW-0472">Membrane</keyword>
<dbReference type="EMBL" id="QUNI01000017">
    <property type="protein sequence ID" value="REG91109.1"/>
    <property type="molecule type" value="Genomic_DNA"/>
</dbReference>
<keyword evidence="3" id="KW-1185">Reference proteome</keyword>
<keyword evidence="1" id="KW-0812">Transmembrane</keyword>